<feature type="binding site" evidence="12">
    <location>
        <position position="503"/>
    </location>
    <ligand>
        <name>Zn(2+)</name>
        <dbReference type="ChEBI" id="CHEBI:29105"/>
        <label>1</label>
    </ligand>
</feature>
<protein>
    <recommendedName>
        <fullName evidence="11">Sphingomyelin phosphodiesterase</fullName>
        <ecNumber evidence="11">3.1.4.12</ecNumber>
    </recommendedName>
</protein>
<dbReference type="InParanoid" id="A0A7M7K8Q1"/>
<dbReference type="GO" id="GO:0005764">
    <property type="term" value="C:lysosome"/>
    <property type="evidence" value="ECO:0007669"/>
    <property type="project" value="TreeGrafter"/>
</dbReference>
<dbReference type="CDD" id="cd00842">
    <property type="entry name" value="MPP_ASMase"/>
    <property type="match status" value="1"/>
</dbReference>
<feature type="binding site" evidence="12">
    <location>
        <position position="353"/>
    </location>
    <ligand>
        <name>Zn(2+)</name>
        <dbReference type="ChEBI" id="CHEBI:29105"/>
        <label>2</label>
    </ligand>
</feature>
<keyword evidence="6 11" id="KW-0378">Hydrolase</keyword>
<dbReference type="AlphaFoldDB" id="A0A7M7K8Q1"/>
<dbReference type="GeneID" id="111248726"/>
<dbReference type="PROSITE" id="PS50015">
    <property type="entry name" value="SAP_B"/>
    <property type="match status" value="1"/>
</dbReference>
<dbReference type="EnsemblMetazoa" id="XM_022801564">
    <property type="protein sequence ID" value="XP_022657299"/>
    <property type="gene ID" value="LOC111248726"/>
</dbReference>
<feature type="binding site" evidence="12">
    <location>
        <position position="467"/>
    </location>
    <ligand>
        <name>Zn(2+)</name>
        <dbReference type="ChEBI" id="CHEBI:29105"/>
        <label>2</label>
    </ligand>
</feature>
<dbReference type="InterPro" id="IPR011160">
    <property type="entry name" value="Sphingomy_PDE"/>
</dbReference>
<feature type="disulfide bond" evidence="13">
    <location>
        <begin position="90"/>
        <end position="170"/>
    </location>
</feature>
<evidence type="ECO:0000256" key="9">
    <source>
        <dbReference type="ARBA" id="ARBA00023180"/>
    </source>
</evidence>
<feature type="binding site" evidence="12">
    <location>
        <position position="210"/>
    </location>
    <ligand>
        <name>Zn(2+)</name>
        <dbReference type="ChEBI" id="CHEBI:29105"/>
        <label>1</label>
    </ligand>
</feature>
<sequence length="661" mass="74576">MTWMKHAVPAGLAFVIFLPLLAVLKYNKPTEQFHIKARRVADFQNAMENAIYMDQNRENELGDVINALQTLNVNTILNTTDTGVTTNETCKTCFTLFRSARVAMTQFTRRELKKMSALACSIFAADLVSPDICQGLIDQYLDSVYNIAERVFAAKMSQSDICGLMFGPTCGPVTAKQHTWKVNLPKKLRMGAKTNQTSATMKILHISDIHYDPRYRQGAIAQCDRPLCCRELPEQQNPESNLLPLVISTESSSLSNKNAENQAVRISTEVSMLAGHFGDTRHCDMPLETIESLVNDAVSITDKISHVYLTGDIPPHDVWKSNKTEYWNITRTVYQLLADKLSFDVPVFPAVGNHEAVPPNLFSTETSNKTFRQSLPTVKTLELYESLADIWQAWLADEQLVTVRRGGFYAKTVSPALKVISLNTNMCYYLNLWLLADSRDPAGQLAWLVRELADSEGRGQFVHILGHVPPSSFDCIYTWSEQFLRIVQRFNSTITGQFYGHTHFDQFNMFYSEDRSTPVGVAFIAPSATSYTYVNPAYKLYTYRSEGVLYNSTTRSFDLAMANSKGSINWQAEYDVLGAFGIDDLSPSSMDYLSKKLNNDLESFNAYFRFYHRNSSHSHWANCTETCRSNIVAATATDVHHQGAARFVRQKIDLLDLACRK</sequence>
<feature type="disulfide bond" evidence="13">
    <location>
        <begin position="623"/>
        <end position="627"/>
    </location>
</feature>
<feature type="binding site" evidence="12">
    <location>
        <position position="501"/>
    </location>
    <ligand>
        <name>Zn(2+)</name>
        <dbReference type="ChEBI" id="CHEBI:29105"/>
        <label>2</label>
    </ligand>
</feature>
<feature type="binding site" evidence="12">
    <location>
        <position position="312"/>
    </location>
    <ligand>
        <name>Zn(2+)</name>
        <dbReference type="ChEBI" id="CHEBI:29105"/>
        <label>1</label>
    </ligand>
</feature>
<name>A0A7M7K8Q1_VARDE</name>
<evidence type="ECO:0000256" key="8">
    <source>
        <dbReference type="ARBA" id="ARBA00023157"/>
    </source>
</evidence>
<comment type="function">
    <text evidence="11">Converts sphingomyelin to ceramide.</text>
</comment>
<feature type="domain" description="Saposin B-type" evidence="14">
    <location>
        <begin position="86"/>
        <end position="174"/>
    </location>
</feature>
<evidence type="ECO:0000256" key="3">
    <source>
        <dbReference type="ARBA" id="ARBA00022525"/>
    </source>
</evidence>
<dbReference type="OrthoDB" id="282973at2759"/>
<evidence type="ECO:0000256" key="6">
    <source>
        <dbReference type="ARBA" id="ARBA00022801"/>
    </source>
</evidence>
<evidence type="ECO:0000256" key="5">
    <source>
        <dbReference type="ARBA" id="ARBA00022729"/>
    </source>
</evidence>
<dbReference type="InterPro" id="IPR008139">
    <property type="entry name" value="SaposinB_dom"/>
</dbReference>
<dbReference type="KEGG" id="vde:111248726"/>
<evidence type="ECO:0000256" key="7">
    <source>
        <dbReference type="ARBA" id="ARBA00022833"/>
    </source>
</evidence>
<dbReference type="InterPro" id="IPR041805">
    <property type="entry name" value="ASMase/PPN1_MPP"/>
</dbReference>
<keyword evidence="4 12" id="KW-0479">Metal-binding</keyword>
<organism evidence="15 16">
    <name type="scientific">Varroa destructor</name>
    <name type="common">Honeybee mite</name>
    <dbReference type="NCBI Taxonomy" id="109461"/>
    <lineage>
        <taxon>Eukaryota</taxon>
        <taxon>Metazoa</taxon>
        <taxon>Ecdysozoa</taxon>
        <taxon>Arthropoda</taxon>
        <taxon>Chelicerata</taxon>
        <taxon>Arachnida</taxon>
        <taxon>Acari</taxon>
        <taxon>Parasitiformes</taxon>
        <taxon>Mesostigmata</taxon>
        <taxon>Gamasina</taxon>
        <taxon>Dermanyssoidea</taxon>
        <taxon>Varroidae</taxon>
        <taxon>Varroa</taxon>
    </lineage>
</organism>
<feature type="binding site" evidence="12">
    <location>
        <position position="312"/>
    </location>
    <ligand>
        <name>Zn(2+)</name>
        <dbReference type="ChEBI" id="CHEBI:29105"/>
        <label>2</label>
    </ligand>
</feature>
<dbReference type="InterPro" id="IPR004843">
    <property type="entry name" value="Calcineurin-like_PHP"/>
</dbReference>
<dbReference type="InterPro" id="IPR045473">
    <property type="entry name" value="ASM_C"/>
</dbReference>
<dbReference type="OMA" id="MSDAHIQ"/>
<keyword evidence="9" id="KW-0325">Glycoprotein</keyword>
<keyword evidence="3" id="KW-0964">Secreted</keyword>
<evidence type="ECO:0000313" key="15">
    <source>
        <dbReference type="EnsemblMetazoa" id="XP_022657298"/>
    </source>
</evidence>
<dbReference type="Pfam" id="PF19272">
    <property type="entry name" value="ASMase_C"/>
    <property type="match status" value="1"/>
</dbReference>
<dbReference type="GO" id="GO:0046872">
    <property type="term" value="F:metal ion binding"/>
    <property type="evidence" value="ECO:0007669"/>
    <property type="project" value="UniProtKB-KW"/>
</dbReference>
<evidence type="ECO:0000259" key="14">
    <source>
        <dbReference type="PROSITE" id="PS50015"/>
    </source>
</evidence>
<dbReference type="RefSeq" id="XP_022657300.1">
    <property type="nucleotide sequence ID" value="XM_022801565.1"/>
</dbReference>
<dbReference type="Gene3D" id="3.60.21.10">
    <property type="match status" value="1"/>
</dbReference>
<dbReference type="GO" id="GO:0006685">
    <property type="term" value="P:sphingomyelin catabolic process"/>
    <property type="evidence" value="ECO:0007669"/>
    <property type="project" value="UniProtKB-UniRule"/>
</dbReference>
<evidence type="ECO:0000256" key="12">
    <source>
        <dbReference type="PIRSR" id="PIRSR000948-1"/>
    </source>
</evidence>
<dbReference type="PANTHER" id="PTHR10340">
    <property type="entry name" value="SPHINGOMYELIN PHOSPHODIESTERASE"/>
    <property type="match status" value="1"/>
</dbReference>
<comment type="cofactor">
    <cofactor evidence="12">
        <name>Zn(2+)</name>
        <dbReference type="ChEBI" id="CHEBI:29105"/>
    </cofactor>
    <text evidence="12">Binds 2 Zn(2+) ions per subunit.</text>
</comment>
<keyword evidence="5" id="KW-0732">Signal</keyword>
<feature type="disulfide bond" evidence="13">
    <location>
        <begin position="427"/>
        <end position="475"/>
    </location>
</feature>
<dbReference type="GO" id="GO:0046513">
    <property type="term" value="P:ceramide biosynthetic process"/>
    <property type="evidence" value="ECO:0007669"/>
    <property type="project" value="TreeGrafter"/>
</dbReference>
<accession>A0A7M7K8Q1</accession>
<dbReference type="GO" id="GO:0016020">
    <property type="term" value="C:membrane"/>
    <property type="evidence" value="ECO:0007669"/>
    <property type="project" value="GOC"/>
</dbReference>
<keyword evidence="7 12" id="KW-0862">Zinc</keyword>
<evidence type="ECO:0000256" key="4">
    <source>
        <dbReference type="ARBA" id="ARBA00022723"/>
    </source>
</evidence>
<dbReference type="EnsemblMetazoa" id="XM_022801565">
    <property type="protein sequence ID" value="XP_022657300"/>
    <property type="gene ID" value="LOC111248726"/>
</dbReference>
<evidence type="ECO:0000313" key="16">
    <source>
        <dbReference type="Proteomes" id="UP000594260"/>
    </source>
</evidence>
<feature type="binding site" evidence="12">
    <location>
        <position position="208"/>
    </location>
    <ligand>
        <name>Zn(2+)</name>
        <dbReference type="ChEBI" id="CHEBI:29105"/>
        <label>1</label>
    </ligand>
</feature>
<keyword evidence="11" id="KW-0326">Glycosidase</keyword>
<dbReference type="GO" id="GO:0005615">
    <property type="term" value="C:extracellular space"/>
    <property type="evidence" value="ECO:0007669"/>
    <property type="project" value="TreeGrafter"/>
</dbReference>
<evidence type="ECO:0000256" key="2">
    <source>
        <dbReference type="ARBA" id="ARBA00008234"/>
    </source>
</evidence>
<proteinExistence type="inferred from homology"/>
<dbReference type="PIRSF" id="PIRSF000948">
    <property type="entry name" value="Sphingomy_PDE"/>
    <property type="match status" value="1"/>
</dbReference>
<dbReference type="InterPro" id="IPR029052">
    <property type="entry name" value="Metallo-depent_PP-like"/>
</dbReference>
<dbReference type="GO" id="GO:0016798">
    <property type="term" value="F:hydrolase activity, acting on glycosyl bonds"/>
    <property type="evidence" value="ECO:0007669"/>
    <property type="project" value="UniProtKB-KW"/>
</dbReference>
<comment type="similarity">
    <text evidence="2 11">Belongs to the acid sphingomyelinase family.</text>
</comment>
<comment type="subcellular location">
    <subcellularLocation>
        <location evidence="1">Secreted</location>
    </subcellularLocation>
</comment>
<dbReference type="RefSeq" id="XP_022657299.1">
    <property type="nucleotide sequence ID" value="XM_022801564.1"/>
</dbReference>
<comment type="catalytic activity">
    <reaction evidence="10">
        <text>a sphingomyelin + H2O = phosphocholine + an N-acylsphing-4-enine + H(+)</text>
        <dbReference type="Rhea" id="RHEA:19253"/>
        <dbReference type="ChEBI" id="CHEBI:15377"/>
        <dbReference type="ChEBI" id="CHEBI:15378"/>
        <dbReference type="ChEBI" id="CHEBI:17636"/>
        <dbReference type="ChEBI" id="CHEBI:52639"/>
        <dbReference type="ChEBI" id="CHEBI:295975"/>
        <dbReference type="EC" id="3.1.4.12"/>
    </reaction>
    <physiologicalReaction direction="left-to-right" evidence="10">
        <dbReference type="Rhea" id="RHEA:19254"/>
    </physiologicalReaction>
</comment>
<dbReference type="GO" id="GO:0061750">
    <property type="term" value="F:acid sphingomyelin phosphodiesterase activity"/>
    <property type="evidence" value="ECO:0007669"/>
    <property type="project" value="TreeGrafter"/>
</dbReference>
<keyword evidence="8 13" id="KW-1015">Disulfide bond</keyword>
<dbReference type="EnsemblMetazoa" id="XM_022801563">
    <property type="protein sequence ID" value="XP_022657298"/>
    <property type="gene ID" value="LOC111248726"/>
</dbReference>
<feature type="disulfide bond" evidence="13">
    <location>
        <begin position="229"/>
        <end position="283"/>
    </location>
</feature>
<dbReference type="Pfam" id="PF00149">
    <property type="entry name" value="Metallophos"/>
    <property type="match status" value="1"/>
</dbReference>
<keyword evidence="16" id="KW-1185">Reference proteome</keyword>
<dbReference type="PANTHER" id="PTHR10340:SF34">
    <property type="entry name" value="SPHINGOMYELIN PHOSPHODIESTERASE"/>
    <property type="match status" value="1"/>
</dbReference>
<feature type="disulfide bond" evidence="13">
    <location>
        <begin position="93"/>
        <end position="162"/>
    </location>
</feature>
<dbReference type="EC" id="3.1.4.12" evidence="11"/>
<dbReference type="SUPFAM" id="SSF56300">
    <property type="entry name" value="Metallo-dependent phosphatases"/>
    <property type="match status" value="1"/>
</dbReference>
<feature type="disulfide bond" evidence="13">
    <location>
        <begin position="120"/>
        <end position="133"/>
    </location>
</feature>
<evidence type="ECO:0000256" key="10">
    <source>
        <dbReference type="ARBA" id="ARBA00047268"/>
    </source>
</evidence>
<evidence type="ECO:0000256" key="13">
    <source>
        <dbReference type="PIRSR" id="PIRSR000948-2"/>
    </source>
</evidence>
<feature type="disulfide bond" evidence="13">
    <location>
        <begin position="223"/>
        <end position="228"/>
    </location>
</feature>
<dbReference type="RefSeq" id="XP_022657298.1">
    <property type="nucleotide sequence ID" value="XM_022801563.1"/>
</dbReference>
<reference evidence="15" key="1">
    <citation type="submission" date="2021-01" db="UniProtKB">
        <authorList>
            <consortium name="EnsemblMetazoa"/>
        </authorList>
    </citation>
    <scope>IDENTIFICATION</scope>
</reference>
<evidence type="ECO:0000256" key="11">
    <source>
        <dbReference type="PIRNR" id="PIRNR000948"/>
    </source>
</evidence>
<evidence type="ECO:0000256" key="1">
    <source>
        <dbReference type="ARBA" id="ARBA00004613"/>
    </source>
</evidence>
<dbReference type="Proteomes" id="UP000594260">
    <property type="component" value="Unplaced"/>
</dbReference>